<accession>A0A830EFB6</accession>
<sequence length="123" mass="14417">MMVQNERKRRLLLMIGPLEAEVIGILNELKEATAMMIWEELTKRGKKTAYTTVLTVLSRLYTRGFINKREKIINNVRQFVYELSIPYDVKSEIIKEHIGLIIKMFGNDAIQIIRDYLNEISTK</sequence>
<dbReference type="InterPro" id="IPR005650">
    <property type="entry name" value="BlaI_family"/>
</dbReference>
<dbReference type="InterPro" id="IPR036390">
    <property type="entry name" value="WH_DNA-bd_sf"/>
</dbReference>
<dbReference type="GeneID" id="76205595"/>
<dbReference type="Pfam" id="PF03965">
    <property type="entry name" value="Penicillinase_R"/>
    <property type="match status" value="1"/>
</dbReference>
<dbReference type="AlphaFoldDB" id="A0A830EFB6"/>
<evidence type="ECO:0000256" key="2">
    <source>
        <dbReference type="ARBA" id="ARBA00023015"/>
    </source>
</evidence>
<gene>
    <name evidence="5" type="ORF">GCM10007112_15610</name>
</gene>
<evidence type="ECO:0000313" key="6">
    <source>
        <dbReference type="Proteomes" id="UP000657075"/>
    </source>
</evidence>
<reference evidence="5" key="2">
    <citation type="submission" date="2020-09" db="EMBL/GenBank/DDBJ databases">
        <authorList>
            <person name="Sun Q."/>
            <person name="Ohkuma M."/>
        </authorList>
    </citation>
    <scope>NUCLEOTIDE SEQUENCE</scope>
    <source>
        <strain evidence="5">JCM 11219</strain>
    </source>
</reference>
<dbReference type="InterPro" id="IPR036388">
    <property type="entry name" value="WH-like_DNA-bd_sf"/>
</dbReference>
<organism evidence="5 6">
    <name type="scientific">Vulcanisaeta souniana JCM 11219</name>
    <dbReference type="NCBI Taxonomy" id="1293586"/>
    <lineage>
        <taxon>Archaea</taxon>
        <taxon>Thermoproteota</taxon>
        <taxon>Thermoprotei</taxon>
        <taxon>Thermoproteales</taxon>
        <taxon>Thermoproteaceae</taxon>
        <taxon>Vulcanisaeta</taxon>
    </lineage>
</organism>
<protein>
    <recommendedName>
        <fullName evidence="7">CopY family transcriptional regulator</fullName>
    </recommendedName>
</protein>
<evidence type="ECO:0000256" key="1">
    <source>
        <dbReference type="ARBA" id="ARBA00011046"/>
    </source>
</evidence>
<evidence type="ECO:0000256" key="3">
    <source>
        <dbReference type="ARBA" id="ARBA00023125"/>
    </source>
</evidence>
<keyword evidence="3" id="KW-0238">DNA-binding</keyword>
<dbReference type="EMBL" id="BMNM01000006">
    <property type="protein sequence ID" value="GGI79580.1"/>
    <property type="molecule type" value="Genomic_DNA"/>
</dbReference>
<dbReference type="Proteomes" id="UP000657075">
    <property type="component" value="Unassembled WGS sequence"/>
</dbReference>
<comment type="caution">
    <text evidence="5">The sequence shown here is derived from an EMBL/GenBank/DDBJ whole genome shotgun (WGS) entry which is preliminary data.</text>
</comment>
<reference evidence="5" key="1">
    <citation type="journal article" date="2014" name="Int. J. Syst. Evol. Microbiol.">
        <title>Complete genome sequence of Corynebacterium casei LMG S-19264T (=DSM 44701T), isolated from a smear-ripened cheese.</title>
        <authorList>
            <consortium name="US DOE Joint Genome Institute (JGI-PGF)"/>
            <person name="Walter F."/>
            <person name="Albersmeier A."/>
            <person name="Kalinowski J."/>
            <person name="Ruckert C."/>
        </authorList>
    </citation>
    <scope>NUCLEOTIDE SEQUENCE</scope>
    <source>
        <strain evidence="5">JCM 11219</strain>
    </source>
</reference>
<keyword evidence="4" id="KW-0804">Transcription</keyword>
<dbReference type="SUPFAM" id="SSF46785">
    <property type="entry name" value="Winged helix' DNA-binding domain"/>
    <property type="match status" value="1"/>
</dbReference>
<dbReference type="Gene3D" id="1.10.10.10">
    <property type="entry name" value="Winged helix-like DNA-binding domain superfamily/Winged helix DNA-binding domain"/>
    <property type="match status" value="1"/>
</dbReference>
<comment type="similarity">
    <text evidence="1">Belongs to the BlaI transcriptional regulatory family.</text>
</comment>
<proteinExistence type="inferred from homology"/>
<evidence type="ECO:0008006" key="7">
    <source>
        <dbReference type="Google" id="ProtNLM"/>
    </source>
</evidence>
<evidence type="ECO:0000313" key="5">
    <source>
        <dbReference type="EMBL" id="GGI79580.1"/>
    </source>
</evidence>
<name>A0A830EFB6_9CREN</name>
<dbReference type="GO" id="GO:0045892">
    <property type="term" value="P:negative regulation of DNA-templated transcription"/>
    <property type="evidence" value="ECO:0007669"/>
    <property type="project" value="InterPro"/>
</dbReference>
<dbReference type="RefSeq" id="WP_243681111.1">
    <property type="nucleotide sequence ID" value="NZ_AP026830.1"/>
</dbReference>
<keyword evidence="2" id="KW-0805">Transcription regulation</keyword>
<evidence type="ECO:0000256" key="4">
    <source>
        <dbReference type="ARBA" id="ARBA00023163"/>
    </source>
</evidence>
<dbReference type="GO" id="GO:0003677">
    <property type="term" value="F:DNA binding"/>
    <property type="evidence" value="ECO:0007669"/>
    <property type="project" value="UniProtKB-KW"/>
</dbReference>